<dbReference type="AlphaFoldDB" id="A0A1Y2LZP9"/>
<evidence type="ECO:0000256" key="1">
    <source>
        <dbReference type="SAM" id="MobiDB-lite"/>
    </source>
</evidence>
<dbReference type="EMBL" id="KZ107844">
    <property type="protein sequence ID" value="OSS49202.1"/>
    <property type="molecule type" value="Genomic_DNA"/>
</dbReference>
<dbReference type="Proteomes" id="UP000193240">
    <property type="component" value="Unassembled WGS sequence"/>
</dbReference>
<sequence>MAASNRTRQSLLRGNLDYEEYAALHSLPLGCPSLTFDDNDDPFVHEGEVFCRYADPQTGVLCGLGNRGALRTHLKRQHHYDQIAPSGHGVGQFNSTVRQRVLIWYNAIMTTHRAQAAALQQQQLNLAQAQAPRAPPWPAILLPDGELDLVRMQTASVAVGRESPCAACGLAELDGCDFAVEEGLLCENRDLWMELPGERTPTPPSTPSLPSTISSLSSARNTPLSQRSQEL</sequence>
<keyword evidence="3" id="KW-1185">Reference proteome</keyword>
<name>A0A1Y2LZP9_EPING</name>
<accession>A0A1Y2LZP9</accession>
<organism evidence="2 3">
    <name type="scientific">Epicoccum nigrum</name>
    <name type="common">Soil fungus</name>
    <name type="synonym">Epicoccum purpurascens</name>
    <dbReference type="NCBI Taxonomy" id="105696"/>
    <lineage>
        <taxon>Eukaryota</taxon>
        <taxon>Fungi</taxon>
        <taxon>Dikarya</taxon>
        <taxon>Ascomycota</taxon>
        <taxon>Pezizomycotina</taxon>
        <taxon>Dothideomycetes</taxon>
        <taxon>Pleosporomycetidae</taxon>
        <taxon>Pleosporales</taxon>
        <taxon>Pleosporineae</taxon>
        <taxon>Didymellaceae</taxon>
        <taxon>Epicoccum</taxon>
    </lineage>
</organism>
<protein>
    <submittedName>
        <fullName evidence="2">Uncharacterized protein</fullName>
    </submittedName>
</protein>
<proteinExistence type="predicted"/>
<evidence type="ECO:0000313" key="2">
    <source>
        <dbReference type="EMBL" id="OSS49202.1"/>
    </source>
</evidence>
<feature type="region of interest" description="Disordered" evidence="1">
    <location>
        <begin position="196"/>
        <end position="231"/>
    </location>
</feature>
<feature type="compositionally biased region" description="Polar residues" evidence="1">
    <location>
        <begin position="219"/>
        <end position="231"/>
    </location>
</feature>
<reference evidence="2 3" key="1">
    <citation type="journal article" date="2017" name="Genome Announc.">
        <title>Genome sequence of the saprophytic ascomycete Epicoccum nigrum ICMP 19927 strain isolated from New Zealand.</title>
        <authorList>
            <person name="Fokin M."/>
            <person name="Fleetwood D."/>
            <person name="Weir B.S."/>
            <person name="Villas-Boas S.G."/>
        </authorList>
    </citation>
    <scope>NUCLEOTIDE SEQUENCE [LARGE SCALE GENOMIC DNA]</scope>
    <source>
        <strain evidence="2 3">ICMP 19927</strain>
    </source>
</reference>
<feature type="compositionally biased region" description="Low complexity" evidence="1">
    <location>
        <begin position="208"/>
        <end position="218"/>
    </location>
</feature>
<evidence type="ECO:0000313" key="3">
    <source>
        <dbReference type="Proteomes" id="UP000193240"/>
    </source>
</evidence>
<dbReference type="InParanoid" id="A0A1Y2LZP9"/>
<gene>
    <name evidence="2" type="ORF">B5807_05406</name>
</gene>